<dbReference type="SMART" id="SM00282">
    <property type="entry name" value="LamG"/>
    <property type="match status" value="1"/>
</dbReference>
<dbReference type="SUPFAM" id="SSF49899">
    <property type="entry name" value="Concanavalin A-like lectins/glucanases"/>
    <property type="match status" value="1"/>
</dbReference>
<feature type="domain" description="Laminin G" evidence="2">
    <location>
        <begin position="25"/>
        <end position="209"/>
    </location>
</feature>
<sequence>MVAIFLSVRHLPTTLNTPGRKAPSEATFLGSEFLSYDLNATGGVPIVSSQDVISFSFKTRYPNGLLYFTGHGESYLNIALKQGGIILKMGMGNENLEMNIRPHKIRFDDNQWHTIAVRRKVQLLTLTVDGTYSDHSHLHGHFSMIYSSQVYVGGNPASQALPGSSVPNNFTGCLRRVEFVADTLKINLIDLGRTGSKFLTVVGHMEFKCHERKLEDPVQFLDKDSHLVS</sequence>
<dbReference type="Pfam" id="PF02210">
    <property type="entry name" value="Laminin_G_2"/>
    <property type="match status" value="1"/>
</dbReference>
<dbReference type="Proteomes" id="UP001359485">
    <property type="component" value="Unassembled WGS sequence"/>
</dbReference>
<dbReference type="PANTHER" id="PTHR15036">
    <property type="entry name" value="PIKACHURIN-LIKE PROTEIN"/>
    <property type="match status" value="1"/>
</dbReference>
<gene>
    <name evidence="3" type="ORF">RUM44_000366</name>
</gene>
<organism evidence="3 4">
    <name type="scientific">Polyplax serrata</name>
    <name type="common">Common mouse louse</name>
    <dbReference type="NCBI Taxonomy" id="468196"/>
    <lineage>
        <taxon>Eukaryota</taxon>
        <taxon>Metazoa</taxon>
        <taxon>Ecdysozoa</taxon>
        <taxon>Arthropoda</taxon>
        <taxon>Hexapoda</taxon>
        <taxon>Insecta</taxon>
        <taxon>Pterygota</taxon>
        <taxon>Neoptera</taxon>
        <taxon>Paraneoptera</taxon>
        <taxon>Psocodea</taxon>
        <taxon>Troctomorpha</taxon>
        <taxon>Phthiraptera</taxon>
        <taxon>Anoplura</taxon>
        <taxon>Polyplacidae</taxon>
        <taxon>Polyplax</taxon>
    </lineage>
</organism>
<dbReference type="EMBL" id="JAWJWF010000003">
    <property type="protein sequence ID" value="KAK6635117.1"/>
    <property type="molecule type" value="Genomic_DNA"/>
</dbReference>
<dbReference type="CDD" id="cd00110">
    <property type="entry name" value="LamG"/>
    <property type="match status" value="1"/>
</dbReference>
<dbReference type="PROSITE" id="PS50025">
    <property type="entry name" value="LAM_G_DOMAIN"/>
    <property type="match status" value="1"/>
</dbReference>
<reference evidence="3 4" key="1">
    <citation type="submission" date="2023-09" db="EMBL/GenBank/DDBJ databases">
        <title>Genomes of two closely related lineages of the louse Polyplax serrata with different host specificities.</title>
        <authorList>
            <person name="Martinu J."/>
            <person name="Tarabai H."/>
            <person name="Stefka J."/>
            <person name="Hypsa V."/>
        </authorList>
    </citation>
    <scope>NUCLEOTIDE SEQUENCE [LARGE SCALE GENOMIC DNA]</scope>
    <source>
        <strain evidence="3">98ZLc_SE</strain>
    </source>
</reference>
<evidence type="ECO:0000313" key="4">
    <source>
        <dbReference type="Proteomes" id="UP001359485"/>
    </source>
</evidence>
<evidence type="ECO:0000313" key="3">
    <source>
        <dbReference type="EMBL" id="KAK6635117.1"/>
    </source>
</evidence>
<dbReference type="Gene3D" id="2.60.120.200">
    <property type="match status" value="1"/>
</dbReference>
<accession>A0ABR1B6I6</accession>
<comment type="caution">
    <text evidence="1">Lacks conserved residue(s) required for the propagation of feature annotation.</text>
</comment>
<comment type="caution">
    <text evidence="3">The sequence shown here is derived from an EMBL/GenBank/DDBJ whole genome shotgun (WGS) entry which is preliminary data.</text>
</comment>
<dbReference type="InterPro" id="IPR013320">
    <property type="entry name" value="ConA-like_dom_sf"/>
</dbReference>
<dbReference type="InterPro" id="IPR001791">
    <property type="entry name" value="Laminin_G"/>
</dbReference>
<proteinExistence type="predicted"/>
<protein>
    <recommendedName>
        <fullName evidence="2">Laminin G domain-containing protein</fullName>
    </recommendedName>
</protein>
<evidence type="ECO:0000259" key="2">
    <source>
        <dbReference type="PROSITE" id="PS50025"/>
    </source>
</evidence>
<dbReference type="PANTHER" id="PTHR15036:SF89">
    <property type="entry name" value="NEUREXIN 1, ISOFORM F"/>
    <property type="match status" value="1"/>
</dbReference>
<dbReference type="InterPro" id="IPR050372">
    <property type="entry name" value="Neurexin-related_CASP"/>
</dbReference>
<keyword evidence="4" id="KW-1185">Reference proteome</keyword>
<evidence type="ECO:0000256" key="1">
    <source>
        <dbReference type="PROSITE-ProRule" id="PRU00122"/>
    </source>
</evidence>
<name>A0ABR1B6I6_POLSC</name>